<name>A0A6J4SYV8_9SPHN</name>
<feature type="compositionally biased region" description="Basic and acidic residues" evidence="1">
    <location>
        <begin position="41"/>
        <end position="51"/>
    </location>
</feature>
<feature type="compositionally biased region" description="Basic and acidic residues" evidence="1">
    <location>
        <begin position="76"/>
        <end position="88"/>
    </location>
</feature>
<accession>A0A6J4SYV8</accession>
<dbReference type="AlphaFoldDB" id="A0A6J4SYV8"/>
<gene>
    <name evidence="2" type="ORF">AVDCRST_MAG39-1918</name>
</gene>
<feature type="region of interest" description="Disordered" evidence="1">
    <location>
        <begin position="1"/>
        <end position="143"/>
    </location>
</feature>
<organism evidence="2">
    <name type="scientific">uncultured Sphingomonadaceae bacterium</name>
    <dbReference type="NCBI Taxonomy" id="169976"/>
    <lineage>
        <taxon>Bacteria</taxon>
        <taxon>Pseudomonadati</taxon>
        <taxon>Pseudomonadota</taxon>
        <taxon>Alphaproteobacteria</taxon>
        <taxon>Sphingomonadales</taxon>
        <taxon>Sphingomonadaceae</taxon>
        <taxon>environmental samples</taxon>
    </lineage>
</organism>
<feature type="non-terminal residue" evidence="2">
    <location>
        <position position="143"/>
    </location>
</feature>
<dbReference type="EMBL" id="CADCVW010000075">
    <property type="protein sequence ID" value="CAA9509380.1"/>
    <property type="molecule type" value="Genomic_DNA"/>
</dbReference>
<protein>
    <submittedName>
        <fullName evidence="2">Protein tyrosine phosphatase</fullName>
    </submittedName>
</protein>
<evidence type="ECO:0000256" key="1">
    <source>
        <dbReference type="SAM" id="MobiDB-lite"/>
    </source>
</evidence>
<feature type="compositionally biased region" description="Basic residues" evidence="1">
    <location>
        <begin position="1"/>
        <end position="40"/>
    </location>
</feature>
<feature type="non-terminal residue" evidence="2">
    <location>
        <position position="1"/>
    </location>
</feature>
<reference evidence="2" key="1">
    <citation type="submission" date="2020-02" db="EMBL/GenBank/DDBJ databases">
        <authorList>
            <person name="Meier V. D."/>
        </authorList>
    </citation>
    <scope>NUCLEOTIDE SEQUENCE</scope>
    <source>
        <strain evidence="2">AVDCRST_MAG39</strain>
    </source>
</reference>
<evidence type="ECO:0000313" key="2">
    <source>
        <dbReference type="EMBL" id="CAA9509380.1"/>
    </source>
</evidence>
<proteinExistence type="predicted"/>
<feature type="compositionally biased region" description="Low complexity" evidence="1">
    <location>
        <begin position="90"/>
        <end position="110"/>
    </location>
</feature>
<sequence>AHPRHPRPPRRRPALPRRHGASCRARRSPRRQQPPRRRGRGSADQRGDARRGRTRGAPLPLHPRHPRRLRPRPSRRHDGCLAGRDRPRARLLPLRHPLHPALGARAGARGRPARRPPGPGRRGGLRPVADPPLARCARRARGV</sequence>
<feature type="compositionally biased region" description="Basic residues" evidence="1">
    <location>
        <begin position="62"/>
        <end position="75"/>
    </location>
</feature>